<dbReference type="PANTHER" id="PTHR43798:SF31">
    <property type="entry name" value="AB HYDROLASE SUPERFAMILY PROTEIN YCLE"/>
    <property type="match status" value="1"/>
</dbReference>
<organism evidence="3 4">
    <name type="scientific">Mycolicibacter terrae</name>
    <dbReference type="NCBI Taxonomy" id="1788"/>
    <lineage>
        <taxon>Bacteria</taxon>
        <taxon>Bacillati</taxon>
        <taxon>Actinomycetota</taxon>
        <taxon>Actinomycetes</taxon>
        <taxon>Mycobacteriales</taxon>
        <taxon>Mycobacteriaceae</taxon>
        <taxon>Mycolicibacter</taxon>
    </lineage>
</organism>
<sequence length="269" mass="27938">MTTSADIASGQPMRDPVAVHAVITGREGGPVVVLSNSLGSTHRMWDAQIGALADRFQVVRYDTRGHGHSPVPGGPYTIDDLADDVIALLDRLGVERAHLVGLSLGGMTAMRVAARNPERVDRLAVLCTAAHLPPATAWEERAAMVRAQGAGAVAAAVVQRWYTPQYLAAHPGVRAESEAMVAATPAQGYAGCCEAIAALDVRGDLAAITAPTLAIAGADDPATPPAKLDEIAAGVKHGRLLVVSHAAHLANAEQPEVITPALIEHLEQP</sequence>
<protein>
    <submittedName>
        <fullName evidence="3">3-oxoadipate enol-lactonase</fullName>
    </submittedName>
</protein>
<evidence type="ECO:0000259" key="2">
    <source>
        <dbReference type="Pfam" id="PF00561"/>
    </source>
</evidence>
<gene>
    <name evidence="3" type="primary">pcaD</name>
    <name evidence="3" type="ORF">MTER_11740</name>
</gene>
<dbReference type="Proteomes" id="UP000467636">
    <property type="component" value="Chromosome"/>
</dbReference>
<dbReference type="NCBIfam" id="TIGR02427">
    <property type="entry name" value="protocat_pcaD"/>
    <property type="match status" value="1"/>
</dbReference>
<dbReference type="PRINTS" id="PR00111">
    <property type="entry name" value="ABHYDROLASE"/>
</dbReference>
<dbReference type="InterPro" id="IPR026968">
    <property type="entry name" value="PcaD/CatD"/>
</dbReference>
<evidence type="ECO:0000256" key="1">
    <source>
        <dbReference type="ARBA" id="ARBA00022801"/>
    </source>
</evidence>
<feature type="domain" description="AB hydrolase-1" evidence="2">
    <location>
        <begin position="30"/>
        <end position="253"/>
    </location>
</feature>
<evidence type="ECO:0000313" key="3">
    <source>
        <dbReference type="EMBL" id="BBX21763.1"/>
    </source>
</evidence>
<dbReference type="Pfam" id="PF00561">
    <property type="entry name" value="Abhydrolase_1"/>
    <property type="match status" value="1"/>
</dbReference>
<dbReference type="InterPro" id="IPR050266">
    <property type="entry name" value="AB_hydrolase_sf"/>
</dbReference>
<dbReference type="Gene3D" id="3.40.50.1820">
    <property type="entry name" value="alpha/beta hydrolase"/>
    <property type="match status" value="1"/>
</dbReference>
<dbReference type="SUPFAM" id="SSF53474">
    <property type="entry name" value="alpha/beta-Hydrolases"/>
    <property type="match status" value="1"/>
</dbReference>
<dbReference type="InterPro" id="IPR000073">
    <property type="entry name" value="AB_hydrolase_1"/>
</dbReference>
<dbReference type="PANTHER" id="PTHR43798">
    <property type="entry name" value="MONOACYLGLYCEROL LIPASE"/>
    <property type="match status" value="1"/>
</dbReference>
<dbReference type="GO" id="GO:0042952">
    <property type="term" value="P:beta-ketoadipate pathway"/>
    <property type="evidence" value="ECO:0007669"/>
    <property type="project" value="InterPro"/>
</dbReference>
<accession>A0AAD1MFS9</accession>
<dbReference type="GO" id="GO:0016020">
    <property type="term" value="C:membrane"/>
    <property type="evidence" value="ECO:0007669"/>
    <property type="project" value="TreeGrafter"/>
</dbReference>
<evidence type="ECO:0000313" key="4">
    <source>
        <dbReference type="Proteomes" id="UP000467636"/>
    </source>
</evidence>
<dbReference type="AlphaFoldDB" id="A0AAD1MFS9"/>
<keyword evidence="1" id="KW-0378">Hydrolase</keyword>
<dbReference type="GO" id="GO:0047570">
    <property type="term" value="F:3-oxoadipate enol-lactonase activity"/>
    <property type="evidence" value="ECO:0007669"/>
    <property type="project" value="InterPro"/>
</dbReference>
<keyword evidence="4" id="KW-1185">Reference proteome</keyword>
<dbReference type="EMBL" id="AP022564">
    <property type="protein sequence ID" value="BBX21763.1"/>
    <property type="molecule type" value="Genomic_DNA"/>
</dbReference>
<name>A0AAD1MFS9_9MYCO</name>
<dbReference type="InterPro" id="IPR029058">
    <property type="entry name" value="AB_hydrolase_fold"/>
</dbReference>
<reference evidence="3 4" key="1">
    <citation type="journal article" date="2019" name="Emerg. Microbes Infect.">
        <title>Comprehensive subspecies identification of 175 nontuberculous mycobacteria species based on 7547 genomic profiles.</title>
        <authorList>
            <person name="Matsumoto Y."/>
            <person name="Kinjo T."/>
            <person name="Motooka D."/>
            <person name="Nabeya D."/>
            <person name="Jung N."/>
            <person name="Uechi K."/>
            <person name="Horii T."/>
            <person name="Iida T."/>
            <person name="Fujita J."/>
            <person name="Nakamura S."/>
        </authorList>
    </citation>
    <scope>NUCLEOTIDE SEQUENCE [LARGE SCALE GENOMIC DNA]</scope>
    <source>
        <strain evidence="3 4">JCM 12143</strain>
    </source>
</reference>
<proteinExistence type="predicted"/>